<evidence type="ECO:0000313" key="2">
    <source>
        <dbReference type="EMBL" id="PSV96101.1"/>
    </source>
</evidence>
<name>A0A2T3MJZ7_9GAMM</name>
<sequence length="113" mass="12824">MKYNYFNAILISCCLILFCSHSVFAITLQQAKQQGLVGEAKNGFIAAVKPSNNTAVTHLINTVNKHRKETFQTISQSHDLPLNIIKQRAYHKAIEKTQVGNFYQNNQGSWQKK</sequence>
<evidence type="ECO:0000256" key="1">
    <source>
        <dbReference type="SAM" id="SignalP"/>
    </source>
</evidence>
<feature type="chain" id="PRO_5015495067" evidence="1">
    <location>
        <begin position="26"/>
        <end position="113"/>
    </location>
</feature>
<feature type="signal peptide" evidence="1">
    <location>
        <begin position="1"/>
        <end position="25"/>
    </location>
</feature>
<organism evidence="2 3">
    <name type="scientific">Photobacterium iliopiscarium</name>
    <dbReference type="NCBI Taxonomy" id="56192"/>
    <lineage>
        <taxon>Bacteria</taxon>
        <taxon>Pseudomonadati</taxon>
        <taxon>Pseudomonadota</taxon>
        <taxon>Gammaproteobacteria</taxon>
        <taxon>Vibrionales</taxon>
        <taxon>Vibrionaceae</taxon>
        <taxon>Photobacterium</taxon>
    </lineage>
</organism>
<dbReference type="InterPro" id="IPR008309">
    <property type="entry name" value="YdbL"/>
</dbReference>
<dbReference type="PIRSF" id="PIRSF025560">
    <property type="entry name" value="UCP025560"/>
    <property type="match status" value="1"/>
</dbReference>
<dbReference type="Pfam" id="PF07027">
    <property type="entry name" value="DUF1318"/>
    <property type="match status" value="1"/>
</dbReference>
<accession>A0A2T3MJZ7</accession>
<evidence type="ECO:0000313" key="3">
    <source>
        <dbReference type="Proteomes" id="UP000241954"/>
    </source>
</evidence>
<proteinExistence type="predicted"/>
<protein>
    <submittedName>
        <fullName evidence="2">DUF1318 domain-containing protein</fullName>
    </submittedName>
</protein>
<gene>
    <name evidence="2" type="ORF">C9I88_12305</name>
</gene>
<keyword evidence="1" id="KW-0732">Signal</keyword>
<dbReference type="EMBL" id="PYLW01000012">
    <property type="protein sequence ID" value="PSV96101.1"/>
    <property type="molecule type" value="Genomic_DNA"/>
</dbReference>
<dbReference type="AlphaFoldDB" id="A0A2T3MJZ7"/>
<comment type="caution">
    <text evidence="2">The sequence shown here is derived from an EMBL/GenBank/DDBJ whole genome shotgun (WGS) entry which is preliminary data.</text>
</comment>
<dbReference type="Proteomes" id="UP000241954">
    <property type="component" value="Unassembled WGS sequence"/>
</dbReference>
<dbReference type="RefSeq" id="WP_107237484.1">
    <property type="nucleotide sequence ID" value="NZ_PYLW01000012.1"/>
</dbReference>
<dbReference type="STRING" id="56192.UB38_15190"/>
<reference evidence="2 3" key="1">
    <citation type="submission" date="2018-01" db="EMBL/GenBank/DDBJ databases">
        <title>Whole genome sequencing of Histamine producing bacteria.</title>
        <authorList>
            <person name="Butler K."/>
        </authorList>
    </citation>
    <scope>NUCLEOTIDE SEQUENCE [LARGE SCALE GENOMIC DNA]</scope>
    <source>
        <strain evidence="2 3">NCIMB 13481</strain>
    </source>
</reference>